<feature type="region of interest" description="Disordered" evidence="1">
    <location>
        <begin position="244"/>
        <end position="486"/>
    </location>
</feature>
<dbReference type="AlphaFoldDB" id="A0A139HUC6"/>
<feature type="compositionally biased region" description="Polar residues" evidence="1">
    <location>
        <begin position="444"/>
        <end position="459"/>
    </location>
</feature>
<comment type="caution">
    <text evidence="2">The sequence shown here is derived from an EMBL/GenBank/DDBJ whole genome shotgun (WGS) entry which is preliminary data.</text>
</comment>
<feature type="compositionally biased region" description="Polar residues" evidence="1">
    <location>
        <begin position="360"/>
        <end position="378"/>
    </location>
</feature>
<feature type="compositionally biased region" description="Acidic residues" evidence="1">
    <location>
        <begin position="425"/>
        <end position="435"/>
    </location>
</feature>
<feature type="compositionally biased region" description="Acidic residues" evidence="1">
    <location>
        <begin position="317"/>
        <end position="336"/>
    </location>
</feature>
<feature type="compositionally biased region" description="Basic and acidic residues" evidence="1">
    <location>
        <begin position="338"/>
        <end position="351"/>
    </location>
</feature>
<feature type="compositionally biased region" description="Basic and acidic residues" evidence="1">
    <location>
        <begin position="271"/>
        <end position="281"/>
    </location>
</feature>
<feature type="compositionally biased region" description="Acidic residues" evidence="1">
    <location>
        <begin position="249"/>
        <end position="270"/>
    </location>
</feature>
<dbReference type="Proteomes" id="UP000070133">
    <property type="component" value="Unassembled WGS sequence"/>
</dbReference>
<reference evidence="2 3" key="1">
    <citation type="submission" date="2015-07" db="EMBL/GenBank/DDBJ databases">
        <title>Comparative genomics of the Sigatoka disease complex on banana suggests a link between parallel evolutionary changes in Pseudocercospora fijiensis and Pseudocercospora eumusae and increased virulence on the banana host.</title>
        <authorList>
            <person name="Chang T.-C."/>
            <person name="Salvucci A."/>
            <person name="Crous P.W."/>
            <person name="Stergiopoulos I."/>
        </authorList>
    </citation>
    <scope>NUCLEOTIDE SEQUENCE [LARGE SCALE GENOMIC DNA]</scope>
    <source>
        <strain evidence="2 3">CBS 114824</strain>
    </source>
</reference>
<proteinExistence type="predicted"/>
<accession>A0A139HUC6</accession>
<keyword evidence="3" id="KW-1185">Reference proteome</keyword>
<organism evidence="2 3">
    <name type="scientific">Pseudocercospora eumusae</name>
    <dbReference type="NCBI Taxonomy" id="321146"/>
    <lineage>
        <taxon>Eukaryota</taxon>
        <taxon>Fungi</taxon>
        <taxon>Dikarya</taxon>
        <taxon>Ascomycota</taxon>
        <taxon>Pezizomycotina</taxon>
        <taxon>Dothideomycetes</taxon>
        <taxon>Dothideomycetidae</taxon>
        <taxon>Mycosphaerellales</taxon>
        <taxon>Mycosphaerellaceae</taxon>
        <taxon>Pseudocercospora</taxon>
    </lineage>
</organism>
<dbReference type="EMBL" id="LFZN01000009">
    <property type="protein sequence ID" value="KXT05993.1"/>
    <property type="molecule type" value="Genomic_DNA"/>
</dbReference>
<evidence type="ECO:0000313" key="3">
    <source>
        <dbReference type="Proteomes" id="UP000070133"/>
    </source>
</evidence>
<evidence type="ECO:0000256" key="1">
    <source>
        <dbReference type="SAM" id="MobiDB-lite"/>
    </source>
</evidence>
<gene>
    <name evidence="2" type="ORF">AC578_364</name>
</gene>
<protein>
    <submittedName>
        <fullName evidence="2">Uncharacterized protein</fullName>
    </submittedName>
</protein>
<sequence length="511" mass="58442">MRHLDGVRVALKSNGQDLTEYRNQYCKKTSYLDRSIGSRGITLPTDSQFEVLLELGREFQLHGARGVSVVIAFHPDHYAQQGTEYAQVFWIPLKPAKFGSKYTFKHTIVWHEATGQAKQVPFKVPAPAKRPQNATDNWLKEPVYQANHGCLSVHVQRGQVDLLKATRERAEDFKSSGTNVEPRQNVLLGVPASIIRLHWFFPKRGKHGEPYVFEFRNLHLHQVDYLTAGELEFKDELFDLGATEKNSISDEDSGCEESYSEEEEEEEDEAEKITDHRRTQTPDDGSPVKRMRKLRTRVKAHDQVIYRDLYSSSSNEESSDEEPEDDEDAGEEDLSVDDTVKPSSKAEEFSRRFPIPRWPQASTRTGQISKQAISANPQRNARNARNAFKSRQITSTSSNEVLPLNTLSRLPIPPSATIKRKLSDHDDEDQDDEEFLPQVKPEQFTATQVTPLTPNQKSPRSSRDISACRSGSERSNTRSKRARIERDLELLKIRKKELELLNELDELEKEE</sequence>
<feature type="compositionally biased region" description="Basic and acidic residues" evidence="1">
    <location>
        <begin position="471"/>
        <end position="486"/>
    </location>
</feature>
<name>A0A139HUC6_9PEZI</name>
<dbReference type="OrthoDB" id="3648377at2759"/>
<feature type="compositionally biased region" description="Polar residues" evidence="1">
    <location>
        <begin position="389"/>
        <end position="408"/>
    </location>
</feature>
<evidence type="ECO:0000313" key="2">
    <source>
        <dbReference type="EMBL" id="KXT05993.1"/>
    </source>
</evidence>
<feature type="compositionally biased region" description="Basic residues" evidence="1">
    <location>
        <begin position="289"/>
        <end position="298"/>
    </location>
</feature>